<protein>
    <submittedName>
        <fullName evidence="1">Uncharacterized protein</fullName>
    </submittedName>
</protein>
<accession>A0A2I0KQM0</accession>
<organism evidence="1 2">
    <name type="scientific">Punica granatum</name>
    <name type="common">Pomegranate</name>
    <dbReference type="NCBI Taxonomy" id="22663"/>
    <lineage>
        <taxon>Eukaryota</taxon>
        <taxon>Viridiplantae</taxon>
        <taxon>Streptophyta</taxon>
        <taxon>Embryophyta</taxon>
        <taxon>Tracheophyta</taxon>
        <taxon>Spermatophyta</taxon>
        <taxon>Magnoliopsida</taxon>
        <taxon>eudicotyledons</taxon>
        <taxon>Gunneridae</taxon>
        <taxon>Pentapetalae</taxon>
        <taxon>rosids</taxon>
        <taxon>malvids</taxon>
        <taxon>Myrtales</taxon>
        <taxon>Lythraceae</taxon>
        <taxon>Punica</taxon>
    </lineage>
</organism>
<comment type="caution">
    <text evidence="1">The sequence shown here is derived from an EMBL/GenBank/DDBJ whole genome shotgun (WGS) entry which is preliminary data.</text>
</comment>
<dbReference type="EMBL" id="PGOL01000475">
    <property type="protein sequence ID" value="PKI70106.1"/>
    <property type="molecule type" value="Genomic_DNA"/>
</dbReference>
<dbReference type="AlphaFoldDB" id="A0A2I0KQM0"/>
<name>A0A2I0KQM0_PUNGR</name>
<gene>
    <name evidence="1" type="ORF">CRG98_009569</name>
</gene>
<keyword evidence="2" id="KW-1185">Reference proteome</keyword>
<dbReference type="Proteomes" id="UP000233551">
    <property type="component" value="Unassembled WGS sequence"/>
</dbReference>
<reference evidence="1 2" key="1">
    <citation type="submission" date="2017-11" db="EMBL/GenBank/DDBJ databases">
        <title>De-novo sequencing of pomegranate (Punica granatum L.) genome.</title>
        <authorList>
            <person name="Akparov Z."/>
            <person name="Amiraslanov A."/>
            <person name="Hajiyeva S."/>
            <person name="Abbasov M."/>
            <person name="Kaur K."/>
            <person name="Hamwieh A."/>
            <person name="Solovyev V."/>
            <person name="Salamov A."/>
            <person name="Braich B."/>
            <person name="Kosarev P."/>
            <person name="Mahmoud A."/>
            <person name="Hajiyev E."/>
            <person name="Babayeva S."/>
            <person name="Izzatullayeva V."/>
            <person name="Mammadov A."/>
            <person name="Mammadov A."/>
            <person name="Sharifova S."/>
            <person name="Ojaghi J."/>
            <person name="Eynullazada K."/>
            <person name="Bayramov B."/>
            <person name="Abdulazimova A."/>
            <person name="Shahmuradov I."/>
        </authorList>
    </citation>
    <scope>NUCLEOTIDE SEQUENCE [LARGE SCALE GENOMIC DNA]</scope>
    <source>
        <strain evidence="2">cv. AG2017</strain>
        <tissue evidence="1">Leaf</tissue>
    </source>
</reference>
<evidence type="ECO:0000313" key="1">
    <source>
        <dbReference type="EMBL" id="PKI70106.1"/>
    </source>
</evidence>
<sequence>MCGCETRMQWSGCETLIVEVWGGCYPENSDSSETDVVVRAVALSLKGGFAVWQLYFRWRWPDHEMRDFALRDVACRRTRALRWNAYVSRMVGNQSLL</sequence>
<evidence type="ECO:0000313" key="2">
    <source>
        <dbReference type="Proteomes" id="UP000233551"/>
    </source>
</evidence>
<proteinExistence type="predicted"/>